<dbReference type="InterPro" id="IPR011712">
    <property type="entry name" value="Sig_transdc_His_kin_sub3_dim/P"/>
</dbReference>
<dbReference type="OrthoDB" id="227596at2"/>
<keyword evidence="6" id="KW-0418">Kinase</keyword>
<dbReference type="Proteomes" id="UP000460157">
    <property type="component" value="Unassembled WGS sequence"/>
</dbReference>
<reference evidence="11 12" key="1">
    <citation type="submission" date="2019-12" db="EMBL/GenBank/DDBJ databases">
        <title>Nesterenkonia muleiensis sp. nov., a novel actinobacterium isolated from sap of Populus euphratica.</title>
        <authorList>
            <person name="Wang R."/>
        </authorList>
    </citation>
    <scope>NUCLEOTIDE SEQUENCE [LARGE SCALE GENOMIC DNA]</scope>
    <source>
        <strain evidence="11 12">F10</strain>
    </source>
</reference>
<evidence type="ECO:0000256" key="3">
    <source>
        <dbReference type="ARBA" id="ARBA00022553"/>
    </source>
</evidence>
<dbReference type="EMBL" id="WRPM01000046">
    <property type="protein sequence ID" value="MVT25993.1"/>
    <property type="molecule type" value="Genomic_DNA"/>
</dbReference>
<dbReference type="GO" id="GO:0000155">
    <property type="term" value="F:phosphorelay sensor kinase activity"/>
    <property type="evidence" value="ECO:0007669"/>
    <property type="project" value="InterPro"/>
</dbReference>
<evidence type="ECO:0000256" key="5">
    <source>
        <dbReference type="ARBA" id="ARBA00022741"/>
    </source>
</evidence>
<dbReference type="CDD" id="cd16917">
    <property type="entry name" value="HATPase_UhpB-NarQ-NarX-like"/>
    <property type="match status" value="1"/>
</dbReference>
<feature type="transmembrane region" description="Helical" evidence="9">
    <location>
        <begin position="67"/>
        <end position="90"/>
    </location>
</feature>
<dbReference type="Pfam" id="PF07730">
    <property type="entry name" value="HisKA_3"/>
    <property type="match status" value="1"/>
</dbReference>
<feature type="transmembrane region" description="Helical" evidence="9">
    <location>
        <begin position="44"/>
        <end position="60"/>
    </location>
</feature>
<evidence type="ECO:0000256" key="9">
    <source>
        <dbReference type="SAM" id="Phobius"/>
    </source>
</evidence>
<comment type="caution">
    <text evidence="11">The sequence shown here is derived from an EMBL/GenBank/DDBJ whole genome shotgun (WGS) entry which is preliminary data.</text>
</comment>
<dbReference type="RefSeq" id="WP_157322523.1">
    <property type="nucleotide sequence ID" value="NZ_BMFX01000008.1"/>
</dbReference>
<dbReference type="PANTHER" id="PTHR24421:SF10">
    <property type="entry name" value="NITRATE_NITRITE SENSOR PROTEIN NARQ"/>
    <property type="match status" value="1"/>
</dbReference>
<dbReference type="Gene3D" id="1.20.5.1930">
    <property type="match status" value="1"/>
</dbReference>
<comment type="catalytic activity">
    <reaction evidence="1">
        <text>ATP + protein L-histidine = ADP + protein N-phospho-L-histidine.</text>
        <dbReference type="EC" id="2.7.13.3"/>
    </reaction>
</comment>
<keyword evidence="9" id="KW-0812">Transmembrane</keyword>
<sequence>MPRNYRAHLQTAAYLALGVVAVLAGWAGPTGLPWWEHLPVAPQTWWHLVTLAAMGTVMLLKVQRPTLALLLGAACVAADLSFGFNAGILICLTDLIYSHGVRAPARRAKAAERVLGVVVILVTAAAVLFNTLLTGISMLLLATAVLMVPLWWAAEVRRGYPAFVEDQIRQRLEEERHRELLAEQQRRRSAAIDSERRRMARELHDVVSSQVASIALTSGAVLNADPDHERDRRALQTIRGTSVETMDQLRQMVQMLRSQGQEEDDAAAELLTAVTWEQVLAQAHRQGLELEVRGAPPSQLGPAVQSVLLRILQESLTNAARHGAGTAEVWLRTGRRKLVLTVESALDEEEREAVVEGTGTGLIAMEERAQSIGGSVSVGEHRGRWRVQAQLPLGRDWTIHKEEG</sequence>
<dbReference type="GO" id="GO:0046983">
    <property type="term" value="F:protein dimerization activity"/>
    <property type="evidence" value="ECO:0007669"/>
    <property type="project" value="InterPro"/>
</dbReference>
<keyword evidence="7" id="KW-0067">ATP-binding</keyword>
<dbReference type="Gene3D" id="3.30.565.10">
    <property type="entry name" value="Histidine kinase-like ATPase, C-terminal domain"/>
    <property type="match status" value="1"/>
</dbReference>
<dbReference type="SUPFAM" id="SSF55874">
    <property type="entry name" value="ATPase domain of HSP90 chaperone/DNA topoisomerase II/histidine kinase"/>
    <property type="match status" value="1"/>
</dbReference>
<evidence type="ECO:0000313" key="11">
    <source>
        <dbReference type="EMBL" id="MVT25993.1"/>
    </source>
</evidence>
<organism evidence="11 12">
    <name type="scientific">Nesterenkonia alkaliphila</name>
    <dbReference type="NCBI Taxonomy" id="1463631"/>
    <lineage>
        <taxon>Bacteria</taxon>
        <taxon>Bacillati</taxon>
        <taxon>Actinomycetota</taxon>
        <taxon>Actinomycetes</taxon>
        <taxon>Micrococcales</taxon>
        <taxon>Micrococcaceae</taxon>
        <taxon>Nesterenkonia</taxon>
    </lineage>
</organism>
<keyword evidence="8" id="KW-0902">Two-component regulatory system</keyword>
<keyword evidence="5" id="KW-0547">Nucleotide-binding</keyword>
<evidence type="ECO:0000256" key="7">
    <source>
        <dbReference type="ARBA" id="ARBA00022840"/>
    </source>
</evidence>
<keyword evidence="9" id="KW-0472">Membrane</keyword>
<dbReference type="GO" id="GO:0016020">
    <property type="term" value="C:membrane"/>
    <property type="evidence" value="ECO:0007669"/>
    <property type="project" value="InterPro"/>
</dbReference>
<keyword evidence="12" id="KW-1185">Reference proteome</keyword>
<feature type="domain" description="Signal transduction histidine kinase subgroup 3 dimerisation and phosphoacceptor" evidence="10">
    <location>
        <begin position="195"/>
        <end position="259"/>
    </location>
</feature>
<evidence type="ECO:0000256" key="1">
    <source>
        <dbReference type="ARBA" id="ARBA00000085"/>
    </source>
</evidence>
<dbReference type="AlphaFoldDB" id="A0A7K1UHP3"/>
<protein>
    <recommendedName>
        <fullName evidence="2">histidine kinase</fullName>
        <ecNumber evidence="2">2.7.13.3</ecNumber>
    </recommendedName>
</protein>
<feature type="transmembrane region" description="Helical" evidence="9">
    <location>
        <begin position="12"/>
        <end position="32"/>
    </location>
</feature>
<keyword evidence="9" id="KW-1133">Transmembrane helix</keyword>
<feature type="transmembrane region" description="Helical" evidence="9">
    <location>
        <begin position="136"/>
        <end position="154"/>
    </location>
</feature>
<evidence type="ECO:0000256" key="6">
    <source>
        <dbReference type="ARBA" id="ARBA00022777"/>
    </source>
</evidence>
<evidence type="ECO:0000256" key="4">
    <source>
        <dbReference type="ARBA" id="ARBA00022679"/>
    </source>
</evidence>
<evidence type="ECO:0000256" key="2">
    <source>
        <dbReference type="ARBA" id="ARBA00012438"/>
    </source>
</evidence>
<evidence type="ECO:0000313" key="12">
    <source>
        <dbReference type="Proteomes" id="UP000460157"/>
    </source>
</evidence>
<evidence type="ECO:0000256" key="8">
    <source>
        <dbReference type="ARBA" id="ARBA00023012"/>
    </source>
</evidence>
<dbReference type="InterPro" id="IPR036890">
    <property type="entry name" value="HATPase_C_sf"/>
</dbReference>
<keyword evidence="3" id="KW-0597">Phosphoprotein</keyword>
<keyword evidence="4" id="KW-0808">Transferase</keyword>
<dbReference type="InterPro" id="IPR050482">
    <property type="entry name" value="Sensor_HK_TwoCompSys"/>
</dbReference>
<dbReference type="PANTHER" id="PTHR24421">
    <property type="entry name" value="NITRATE/NITRITE SENSOR PROTEIN NARX-RELATED"/>
    <property type="match status" value="1"/>
</dbReference>
<proteinExistence type="predicted"/>
<evidence type="ECO:0000259" key="10">
    <source>
        <dbReference type="Pfam" id="PF07730"/>
    </source>
</evidence>
<dbReference type="EC" id="2.7.13.3" evidence="2"/>
<dbReference type="GO" id="GO:0005524">
    <property type="term" value="F:ATP binding"/>
    <property type="evidence" value="ECO:0007669"/>
    <property type="project" value="UniProtKB-KW"/>
</dbReference>
<feature type="transmembrane region" description="Helical" evidence="9">
    <location>
        <begin position="110"/>
        <end position="129"/>
    </location>
</feature>
<name>A0A7K1UHP3_9MICC</name>
<accession>A0A7K1UHP3</accession>
<gene>
    <name evidence="11" type="ORF">GNZ21_06435</name>
</gene>